<dbReference type="Gene3D" id="1.10.8.10">
    <property type="entry name" value="DNA helicase RuvA subunit, C-terminal domain"/>
    <property type="match status" value="1"/>
</dbReference>
<accession>S8D7V0</accession>
<dbReference type="OrthoDB" id="515654at2759"/>
<dbReference type="PROSITE" id="PS50030">
    <property type="entry name" value="UBA"/>
    <property type="match status" value="1"/>
</dbReference>
<dbReference type="InterPro" id="IPR009060">
    <property type="entry name" value="UBA-like_sf"/>
</dbReference>
<dbReference type="Pfam" id="PF22562">
    <property type="entry name" value="UBA_7"/>
    <property type="match status" value="1"/>
</dbReference>
<reference evidence="3 4" key="1">
    <citation type="journal article" date="2013" name="BMC Genomics">
        <title>The miniature genome of a carnivorous plant Genlisea aurea contains a low number of genes and short non-coding sequences.</title>
        <authorList>
            <person name="Leushkin E.V."/>
            <person name="Sutormin R.A."/>
            <person name="Nabieva E.R."/>
            <person name="Penin A.A."/>
            <person name="Kondrashov A.S."/>
            <person name="Logacheva M.D."/>
        </authorList>
    </citation>
    <scope>NUCLEOTIDE SEQUENCE [LARGE SCALE GENOMIC DNA]</scope>
</reference>
<gene>
    <name evidence="3" type="ORF">M569_01186</name>
</gene>
<evidence type="ECO:0000259" key="2">
    <source>
        <dbReference type="PROSITE" id="PS50030"/>
    </source>
</evidence>
<dbReference type="PANTHER" id="PTHR35294:SF1">
    <property type="entry name" value="OS05G0409000 PROTEIN"/>
    <property type="match status" value="1"/>
</dbReference>
<dbReference type="SUPFAM" id="SSF46934">
    <property type="entry name" value="UBA-like"/>
    <property type="match status" value="1"/>
</dbReference>
<organism evidence="3 4">
    <name type="scientific">Genlisea aurea</name>
    <dbReference type="NCBI Taxonomy" id="192259"/>
    <lineage>
        <taxon>Eukaryota</taxon>
        <taxon>Viridiplantae</taxon>
        <taxon>Streptophyta</taxon>
        <taxon>Embryophyta</taxon>
        <taxon>Tracheophyta</taxon>
        <taxon>Spermatophyta</taxon>
        <taxon>Magnoliopsida</taxon>
        <taxon>eudicotyledons</taxon>
        <taxon>Gunneridae</taxon>
        <taxon>Pentapetalae</taxon>
        <taxon>asterids</taxon>
        <taxon>lamiids</taxon>
        <taxon>Lamiales</taxon>
        <taxon>Lentibulariaceae</taxon>
        <taxon>Genlisea</taxon>
    </lineage>
</organism>
<dbReference type="AlphaFoldDB" id="S8D7V0"/>
<evidence type="ECO:0000313" key="3">
    <source>
        <dbReference type="EMBL" id="EPS73571.1"/>
    </source>
</evidence>
<keyword evidence="4" id="KW-1185">Reference proteome</keyword>
<proteinExistence type="predicted"/>
<dbReference type="InterPro" id="IPR015940">
    <property type="entry name" value="UBA"/>
</dbReference>
<protein>
    <recommendedName>
        <fullName evidence="2">UBA domain-containing protein</fullName>
    </recommendedName>
</protein>
<feature type="compositionally biased region" description="Polar residues" evidence="1">
    <location>
        <begin position="252"/>
        <end position="274"/>
    </location>
</feature>
<sequence length="293" mass="32231">MSPTSTSKPKERKTARVHVNATVANPAASGYNPLSGTFHAFETIPVSSTLSSANSNGRFRNIDDTDDHNGNFSGSGIDYDAVSNNGSWSGESEDPKEKASQPKESAAGAADSEKREKMRLKNERKHQRQKERRAQELREKCSGYLMSRKLESLAQQLVAMGFSAERATMALILNEGRVEESVSWLFDNNVEEHSGLDTGGNLKIDISDELAKITDMEIRYKASKQEVERAVVAYEGDIEKAEEMLSKKEHNATATVSGFDSSSKPTSGVIQTESKALPSANVEQLKRDFNYTK</sequence>
<feature type="compositionally biased region" description="Basic and acidic residues" evidence="1">
    <location>
        <begin position="111"/>
        <end position="121"/>
    </location>
</feature>
<evidence type="ECO:0000313" key="4">
    <source>
        <dbReference type="Proteomes" id="UP000015453"/>
    </source>
</evidence>
<comment type="caution">
    <text evidence="3">The sequence shown here is derived from an EMBL/GenBank/DDBJ whole genome shotgun (WGS) entry which is preliminary data.</text>
</comment>
<feature type="region of interest" description="Disordered" evidence="1">
    <location>
        <begin position="61"/>
        <end position="136"/>
    </location>
</feature>
<feature type="domain" description="UBA" evidence="2">
    <location>
        <begin position="148"/>
        <end position="188"/>
    </location>
</feature>
<dbReference type="Proteomes" id="UP000015453">
    <property type="component" value="Unassembled WGS sequence"/>
</dbReference>
<dbReference type="PANTHER" id="PTHR35294">
    <property type="entry name" value="UBIQUITIN-ASSOCIATED/TRANSLATION ELONGATION FACTOR EF1B PROTEIN"/>
    <property type="match status" value="1"/>
</dbReference>
<feature type="region of interest" description="Disordered" evidence="1">
    <location>
        <begin position="249"/>
        <end position="276"/>
    </location>
</feature>
<feature type="compositionally biased region" description="Basic residues" evidence="1">
    <location>
        <begin position="122"/>
        <end position="131"/>
    </location>
</feature>
<name>S8D7V0_9LAMI</name>
<dbReference type="EMBL" id="AUSU01000390">
    <property type="protein sequence ID" value="EPS73571.1"/>
    <property type="molecule type" value="Genomic_DNA"/>
</dbReference>
<evidence type="ECO:0000256" key="1">
    <source>
        <dbReference type="SAM" id="MobiDB-lite"/>
    </source>
</evidence>
<feature type="non-terminal residue" evidence="3">
    <location>
        <position position="293"/>
    </location>
</feature>